<sequence length="71" mass="7718">MRNLSQDEMLALTTLLRAETNGLAVSKAVYGAIGDNDLKRMTEAGIASSESRIRTLQQFLTENNFVTGGVQ</sequence>
<accession>A0A0W8E1F3</accession>
<reference evidence="1" key="1">
    <citation type="journal article" date="2015" name="Proc. Natl. Acad. Sci. U.S.A.">
        <title>Networks of energetic and metabolic interactions define dynamics in microbial communities.</title>
        <authorList>
            <person name="Embree M."/>
            <person name="Liu J.K."/>
            <person name="Al-Bassam M.M."/>
            <person name="Zengler K."/>
        </authorList>
    </citation>
    <scope>NUCLEOTIDE SEQUENCE</scope>
</reference>
<gene>
    <name evidence="1" type="ORF">ASZ90_020186</name>
</gene>
<dbReference type="Gene3D" id="1.20.1260.10">
    <property type="match status" value="1"/>
</dbReference>
<dbReference type="AlphaFoldDB" id="A0A0W8E1F3"/>
<dbReference type="InterPro" id="IPR012347">
    <property type="entry name" value="Ferritin-like"/>
</dbReference>
<dbReference type="EMBL" id="LNQE01001919">
    <property type="protein sequence ID" value="KUG02437.1"/>
    <property type="molecule type" value="Genomic_DNA"/>
</dbReference>
<organism evidence="1">
    <name type="scientific">hydrocarbon metagenome</name>
    <dbReference type="NCBI Taxonomy" id="938273"/>
    <lineage>
        <taxon>unclassified sequences</taxon>
        <taxon>metagenomes</taxon>
        <taxon>ecological metagenomes</taxon>
    </lineage>
</organism>
<protein>
    <submittedName>
        <fullName evidence="1">Uncharacterized protein</fullName>
    </submittedName>
</protein>
<name>A0A0W8E1F3_9ZZZZ</name>
<proteinExistence type="predicted"/>
<evidence type="ECO:0000313" key="1">
    <source>
        <dbReference type="EMBL" id="KUG02437.1"/>
    </source>
</evidence>
<comment type="caution">
    <text evidence="1">The sequence shown here is derived from an EMBL/GenBank/DDBJ whole genome shotgun (WGS) entry which is preliminary data.</text>
</comment>